<organism evidence="2">
    <name type="scientific">Populus alba</name>
    <name type="common">White poplar</name>
    <dbReference type="NCBI Taxonomy" id="43335"/>
    <lineage>
        <taxon>Eukaryota</taxon>
        <taxon>Viridiplantae</taxon>
        <taxon>Streptophyta</taxon>
        <taxon>Embryophyta</taxon>
        <taxon>Tracheophyta</taxon>
        <taxon>Spermatophyta</taxon>
        <taxon>Magnoliopsida</taxon>
        <taxon>eudicotyledons</taxon>
        <taxon>Gunneridae</taxon>
        <taxon>Pentapetalae</taxon>
        <taxon>rosids</taxon>
        <taxon>fabids</taxon>
        <taxon>Malpighiales</taxon>
        <taxon>Salicaceae</taxon>
        <taxon>Saliceae</taxon>
        <taxon>Populus</taxon>
    </lineage>
</organism>
<sequence>MKEAIDFLNGFVRMVLVYVDGVSCPKLTIVDADGASQPNPDATTWLRIDQLVLRWINSSLSDGPLSQVINSESSHDAWTVLETLYGSHTRDRIHQIKGELQTLTKDTFSLEDYLHKAKAKLSSFTRGSRTSGHGRGNITCFRCGDPNHKADGCFAFDEEAEQYKAFAAIQIGDITEDTWYPDTGANQHMTPNSNEVQGIHPYSGTDTIMVGNGNGLSITGIGQTTLPITTLQLHNVLVVPNIKGKLLFVSQFIRDNNCYFLFYPWGFLLKDMKTNQVILKGPVVNGLFPINL</sequence>
<dbReference type="Pfam" id="PF22936">
    <property type="entry name" value="Pol_BBD"/>
    <property type="match status" value="1"/>
</dbReference>
<dbReference type="InterPro" id="IPR054722">
    <property type="entry name" value="PolX-like_BBD"/>
</dbReference>
<dbReference type="PANTHER" id="PTHR47481:SF22">
    <property type="entry name" value="RETROTRANSPOSON GAG DOMAIN-CONTAINING PROTEIN"/>
    <property type="match status" value="1"/>
</dbReference>
<name>A0A4U5QBY4_POPAL</name>
<protein>
    <recommendedName>
        <fullName evidence="1">Retrovirus-related Pol polyprotein from transposon TNT 1-94-like beta-barrel domain-containing protein</fullName>
    </recommendedName>
</protein>
<dbReference type="PANTHER" id="PTHR47481">
    <property type="match status" value="1"/>
</dbReference>
<evidence type="ECO:0000313" key="2">
    <source>
        <dbReference type="EMBL" id="TKS07948.1"/>
    </source>
</evidence>
<gene>
    <name evidence="2" type="ORF">D5086_0000105980</name>
</gene>
<dbReference type="EMBL" id="RCHU01000306">
    <property type="protein sequence ID" value="TKS07948.1"/>
    <property type="molecule type" value="Genomic_DNA"/>
</dbReference>
<evidence type="ECO:0000259" key="1">
    <source>
        <dbReference type="Pfam" id="PF22936"/>
    </source>
</evidence>
<dbReference type="STRING" id="43335.A0A4U5QBY4"/>
<proteinExistence type="predicted"/>
<accession>A0A4U5QBY4</accession>
<dbReference type="AlphaFoldDB" id="A0A4U5QBY4"/>
<feature type="domain" description="Retrovirus-related Pol polyprotein from transposon TNT 1-94-like beta-barrel" evidence="1">
    <location>
        <begin position="179"/>
        <end position="253"/>
    </location>
</feature>
<reference evidence="2" key="1">
    <citation type="submission" date="2018-10" db="EMBL/GenBank/DDBJ databases">
        <title>Population genomic analysis revealed the cold adaptation of white poplar.</title>
        <authorList>
            <person name="Liu Y.-J."/>
        </authorList>
    </citation>
    <scope>NUCLEOTIDE SEQUENCE [LARGE SCALE GENOMIC DNA]</scope>
    <source>
        <strain evidence="2">PAL-ZL1</strain>
    </source>
</reference>
<comment type="caution">
    <text evidence="2">The sequence shown here is derived from an EMBL/GenBank/DDBJ whole genome shotgun (WGS) entry which is preliminary data.</text>
</comment>